<organism evidence="2 3">
    <name type="scientific">Bacillus xiapuensis</name>
    <dbReference type="NCBI Taxonomy" id="2014075"/>
    <lineage>
        <taxon>Bacteria</taxon>
        <taxon>Bacillati</taxon>
        <taxon>Bacillota</taxon>
        <taxon>Bacilli</taxon>
        <taxon>Bacillales</taxon>
        <taxon>Bacillaceae</taxon>
        <taxon>Bacillus</taxon>
    </lineage>
</organism>
<protein>
    <submittedName>
        <fullName evidence="2">DUF6262 family protein</fullName>
    </submittedName>
</protein>
<gene>
    <name evidence="2" type="ORF">P4447_05195</name>
</gene>
<feature type="coiled-coil region" evidence="1">
    <location>
        <begin position="76"/>
        <end position="152"/>
    </location>
</feature>
<keyword evidence="3" id="KW-1185">Reference proteome</keyword>
<accession>A0ABU6N7A1</accession>
<sequence length="159" mass="18950">MVYTPELQNNHRQQRDYSIEELKKGIDVIKAFEGEDAVITAKKLVQNTSLSRSALYKDHILKEWNYDLWEARTLKRKAKAVNLRKYNNDVNNLTDEIKKLNDELEKTRKMIAALNKIIEKERKRKEVYKMDIEDLKEEKEKILAECQRLNDKLVMHGFI</sequence>
<name>A0ABU6N7A1_9BACI</name>
<evidence type="ECO:0000313" key="3">
    <source>
        <dbReference type="Proteomes" id="UP001330749"/>
    </source>
</evidence>
<proteinExistence type="predicted"/>
<dbReference type="InterPro" id="IPR046229">
    <property type="entry name" value="TnpC-like"/>
</dbReference>
<evidence type="ECO:0000313" key="2">
    <source>
        <dbReference type="EMBL" id="MED3561908.1"/>
    </source>
</evidence>
<dbReference type="EMBL" id="JARMQG010000056">
    <property type="protein sequence ID" value="MED3561908.1"/>
    <property type="molecule type" value="Genomic_DNA"/>
</dbReference>
<dbReference type="RefSeq" id="WP_327966824.1">
    <property type="nucleotide sequence ID" value="NZ_JARMQG010000056.1"/>
</dbReference>
<reference evidence="2 3" key="1">
    <citation type="submission" date="2023-03" db="EMBL/GenBank/DDBJ databases">
        <title>Bacillus Genome Sequencing.</title>
        <authorList>
            <person name="Dunlap C."/>
        </authorList>
    </citation>
    <scope>NUCLEOTIDE SEQUENCE [LARGE SCALE GENOMIC DNA]</scope>
    <source>
        <strain evidence="2 3">B-14544</strain>
    </source>
</reference>
<comment type="caution">
    <text evidence="2">The sequence shown here is derived from an EMBL/GenBank/DDBJ whole genome shotgun (WGS) entry which is preliminary data.</text>
</comment>
<keyword evidence="1" id="KW-0175">Coiled coil</keyword>
<dbReference type="Pfam" id="PF19776">
    <property type="entry name" value="DUF6262"/>
    <property type="match status" value="1"/>
</dbReference>
<dbReference type="Proteomes" id="UP001330749">
    <property type="component" value="Unassembled WGS sequence"/>
</dbReference>
<evidence type="ECO:0000256" key="1">
    <source>
        <dbReference type="SAM" id="Coils"/>
    </source>
</evidence>